<proteinExistence type="predicted"/>
<name>A0A8K1C7F8_PYTOL</name>
<comment type="caution">
    <text evidence="1">The sequence shown here is derived from an EMBL/GenBank/DDBJ whole genome shotgun (WGS) entry which is preliminary data.</text>
</comment>
<protein>
    <submittedName>
        <fullName evidence="1">Uncharacterized protein</fullName>
    </submittedName>
</protein>
<reference evidence="1" key="1">
    <citation type="submission" date="2019-03" db="EMBL/GenBank/DDBJ databases">
        <title>Long read genome sequence of the mycoparasitic Pythium oligandrum ATCC 38472 isolated from sugarbeet rhizosphere.</title>
        <authorList>
            <person name="Gaulin E."/>
        </authorList>
    </citation>
    <scope>NUCLEOTIDE SEQUENCE</scope>
    <source>
        <strain evidence="1">ATCC 38472_TT</strain>
    </source>
</reference>
<sequence length="299" mass="33700">MLSDMKAGTARYNAVQVWNVHREQLSSLPLTTRVMVESTGKKRAAPKPTKRAKTSCERGRAFRARWKQYEEDLTHSVDALRREVVLQSIQSTIWQIKLFQHPFSVTGSMAKLVREYANIFHRGLIRMQSLPMLLNTAETSFQEEFLRCAADPDIAVGDLVGVDALLDQWRLYTRSLASFTIEILDVNVTGPAESPILVVKNTISGYITPTTLQVLFPHMPTNDRGRLLQAKLLHQHITYGCITTFRFTRDGRIAAQTFDVDFMEAFLSLGALSLPEVAELMACSRISPSSTLHDNACQR</sequence>
<dbReference type="AlphaFoldDB" id="A0A8K1C7F8"/>
<dbReference type="OrthoDB" id="66957at2759"/>
<evidence type="ECO:0000313" key="1">
    <source>
        <dbReference type="EMBL" id="TMW57813.1"/>
    </source>
</evidence>
<organism evidence="1 2">
    <name type="scientific">Pythium oligandrum</name>
    <name type="common">Mycoparasitic fungus</name>
    <dbReference type="NCBI Taxonomy" id="41045"/>
    <lineage>
        <taxon>Eukaryota</taxon>
        <taxon>Sar</taxon>
        <taxon>Stramenopiles</taxon>
        <taxon>Oomycota</taxon>
        <taxon>Peronosporomycetes</taxon>
        <taxon>Pythiales</taxon>
        <taxon>Pythiaceae</taxon>
        <taxon>Pythium</taxon>
    </lineage>
</organism>
<gene>
    <name evidence="1" type="ORF">Poli38472_014416</name>
</gene>
<dbReference type="Proteomes" id="UP000794436">
    <property type="component" value="Unassembled WGS sequence"/>
</dbReference>
<evidence type="ECO:0000313" key="2">
    <source>
        <dbReference type="Proteomes" id="UP000794436"/>
    </source>
</evidence>
<keyword evidence="2" id="KW-1185">Reference proteome</keyword>
<dbReference type="EMBL" id="SPLM01000114">
    <property type="protein sequence ID" value="TMW57813.1"/>
    <property type="molecule type" value="Genomic_DNA"/>
</dbReference>
<accession>A0A8K1C7F8</accession>